<sequence>MKQTGVYILQSLKNGFYYTGSTDNIENRLTIHNKGWVKATKNMRPLLLMRFVSCNSITEAKSLEYRLKKYKRRDILERVIEDGIFPWDYTK</sequence>
<protein>
    <recommendedName>
        <fullName evidence="2">GIY-YIG domain-containing protein</fullName>
    </recommendedName>
</protein>
<dbReference type="PROSITE" id="PS50164">
    <property type="entry name" value="GIY_YIG"/>
    <property type="match status" value="1"/>
</dbReference>
<comment type="similarity">
    <text evidence="1">Belongs to the UPF0213 family.</text>
</comment>
<dbReference type="PANTHER" id="PTHR34477:SF1">
    <property type="entry name" value="UPF0213 PROTEIN YHBQ"/>
    <property type="match status" value="1"/>
</dbReference>
<evidence type="ECO:0000313" key="3">
    <source>
        <dbReference type="EMBL" id="OGF93489.1"/>
    </source>
</evidence>
<dbReference type="Proteomes" id="UP000178894">
    <property type="component" value="Unassembled WGS sequence"/>
</dbReference>
<organism evidence="3 4">
    <name type="scientific">Candidatus Giovannonibacteria bacterium RIFCSPLOWO2_12_FULL_44_15</name>
    <dbReference type="NCBI Taxonomy" id="1798364"/>
    <lineage>
        <taxon>Bacteria</taxon>
        <taxon>Candidatus Giovannoniibacteriota</taxon>
    </lineage>
</organism>
<dbReference type="InterPro" id="IPR050190">
    <property type="entry name" value="UPF0213_domain"/>
</dbReference>
<feature type="domain" description="GIY-YIG" evidence="2">
    <location>
        <begin position="2"/>
        <end position="78"/>
    </location>
</feature>
<dbReference type="SUPFAM" id="SSF82771">
    <property type="entry name" value="GIY-YIG endonuclease"/>
    <property type="match status" value="1"/>
</dbReference>
<dbReference type="Pfam" id="PF01541">
    <property type="entry name" value="GIY-YIG"/>
    <property type="match status" value="1"/>
</dbReference>
<evidence type="ECO:0000259" key="2">
    <source>
        <dbReference type="PROSITE" id="PS50164"/>
    </source>
</evidence>
<evidence type="ECO:0000256" key="1">
    <source>
        <dbReference type="ARBA" id="ARBA00007435"/>
    </source>
</evidence>
<proteinExistence type="inferred from homology"/>
<dbReference type="AlphaFoldDB" id="A0A1F5Y045"/>
<name>A0A1F5Y045_9BACT</name>
<dbReference type="InterPro" id="IPR000305">
    <property type="entry name" value="GIY-YIG_endonuc"/>
</dbReference>
<accession>A0A1F5Y045</accession>
<dbReference type="Gene3D" id="3.40.1440.10">
    <property type="entry name" value="GIY-YIG endonuclease"/>
    <property type="match status" value="1"/>
</dbReference>
<evidence type="ECO:0000313" key="4">
    <source>
        <dbReference type="Proteomes" id="UP000178894"/>
    </source>
</evidence>
<dbReference type="InterPro" id="IPR035901">
    <property type="entry name" value="GIY-YIG_endonuc_sf"/>
</dbReference>
<dbReference type="STRING" id="1798364.A3G54_01050"/>
<gene>
    <name evidence="3" type="ORF">A3G54_01050</name>
</gene>
<comment type="caution">
    <text evidence="3">The sequence shown here is derived from an EMBL/GenBank/DDBJ whole genome shotgun (WGS) entry which is preliminary data.</text>
</comment>
<dbReference type="PANTHER" id="PTHR34477">
    <property type="entry name" value="UPF0213 PROTEIN YHBQ"/>
    <property type="match status" value="1"/>
</dbReference>
<reference evidence="3 4" key="1">
    <citation type="journal article" date="2016" name="Nat. Commun.">
        <title>Thousands of microbial genomes shed light on interconnected biogeochemical processes in an aquifer system.</title>
        <authorList>
            <person name="Anantharaman K."/>
            <person name="Brown C.T."/>
            <person name="Hug L.A."/>
            <person name="Sharon I."/>
            <person name="Castelle C.J."/>
            <person name="Probst A.J."/>
            <person name="Thomas B.C."/>
            <person name="Singh A."/>
            <person name="Wilkins M.J."/>
            <person name="Karaoz U."/>
            <person name="Brodie E.L."/>
            <person name="Williams K.H."/>
            <person name="Hubbard S.S."/>
            <person name="Banfield J.F."/>
        </authorList>
    </citation>
    <scope>NUCLEOTIDE SEQUENCE [LARGE SCALE GENOMIC DNA]</scope>
</reference>
<dbReference type="EMBL" id="MFIQ01000016">
    <property type="protein sequence ID" value="OGF93489.1"/>
    <property type="molecule type" value="Genomic_DNA"/>
</dbReference>